<dbReference type="Pfam" id="PF05872">
    <property type="entry name" value="HerA_C"/>
    <property type="match status" value="1"/>
</dbReference>
<gene>
    <name evidence="2" type="ORF">GCM10011349_39260</name>
</gene>
<organism evidence="2 3">
    <name type="scientific">Novosphingobium indicum</name>
    <dbReference type="NCBI Taxonomy" id="462949"/>
    <lineage>
        <taxon>Bacteria</taxon>
        <taxon>Pseudomonadati</taxon>
        <taxon>Pseudomonadota</taxon>
        <taxon>Alphaproteobacteria</taxon>
        <taxon>Sphingomonadales</taxon>
        <taxon>Sphingomonadaceae</taxon>
        <taxon>Novosphingobium</taxon>
    </lineage>
</organism>
<dbReference type="Proteomes" id="UP000605099">
    <property type="component" value="Unassembled WGS sequence"/>
</dbReference>
<reference evidence="3" key="1">
    <citation type="journal article" date="2019" name="Int. J. Syst. Evol. Microbiol.">
        <title>The Global Catalogue of Microorganisms (GCM) 10K type strain sequencing project: providing services to taxonomists for standard genome sequencing and annotation.</title>
        <authorList>
            <consortium name="The Broad Institute Genomics Platform"/>
            <consortium name="The Broad Institute Genome Sequencing Center for Infectious Disease"/>
            <person name="Wu L."/>
            <person name="Ma J."/>
        </authorList>
    </citation>
    <scope>NUCLEOTIDE SEQUENCE [LARGE SCALE GENOMIC DNA]</scope>
    <source>
        <strain evidence="3">CGMCC 1.6784</strain>
    </source>
</reference>
<evidence type="ECO:0000313" key="3">
    <source>
        <dbReference type="Proteomes" id="UP000605099"/>
    </source>
</evidence>
<dbReference type="Gene3D" id="3.40.50.300">
    <property type="entry name" value="P-loop containing nucleotide triphosphate hydrolases"/>
    <property type="match status" value="1"/>
</dbReference>
<dbReference type="InterPro" id="IPR033186">
    <property type="entry name" value="HerA_C"/>
</dbReference>
<feature type="domain" description="Helicase HerA-like C-terminal" evidence="1">
    <location>
        <begin position="204"/>
        <end position="272"/>
    </location>
</feature>
<dbReference type="SUPFAM" id="SSF52540">
    <property type="entry name" value="P-loop containing nucleoside triphosphate hydrolases"/>
    <property type="match status" value="1"/>
</dbReference>
<evidence type="ECO:0000259" key="1">
    <source>
        <dbReference type="Pfam" id="PF05872"/>
    </source>
</evidence>
<dbReference type="EMBL" id="BMLK01000024">
    <property type="protein sequence ID" value="GGN59087.1"/>
    <property type="molecule type" value="Genomic_DNA"/>
</dbReference>
<protein>
    <recommendedName>
        <fullName evidence="1">Helicase HerA-like C-terminal domain-containing protein</fullName>
    </recommendedName>
</protein>
<accession>A0ABQ2JXT2</accession>
<comment type="caution">
    <text evidence="2">The sequence shown here is derived from an EMBL/GenBank/DDBJ whole genome shotgun (WGS) entry which is preliminary data.</text>
</comment>
<keyword evidence="3" id="KW-1185">Reference proteome</keyword>
<proteinExistence type="predicted"/>
<dbReference type="InterPro" id="IPR027417">
    <property type="entry name" value="P-loop_NTPase"/>
</dbReference>
<name>A0ABQ2JXT2_9SPHN</name>
<evidence type="ECO:0000313" key="2">
    <source>
        <dbReference type="EMBL" id="GGN59087.1"/>
    </source>
</evidence>
<sequence length="403" mass="43842">MLGQRVRSPERKISIVPEWRTVHNVVTSPGPFMREEERHFRLPKPPSTWPWDIRRALATLAAAGNGSLFLTAEKVERNARTLKELSQFHEELIAASYIFPEDRAVIAGLLNCKAMLENQALLRFEVAILATRESETLRSLIAMSLFGTLASNVAAASEVDLRLLAASRFAPARILPSKEEATDLLVTQPLRKAKEGKLWRIASSAEGIEVTLSDRDRARHMYVIGGTGTGKTTLLCSTILQDIRAGETVVVVDCHGDLAKMVSAGVPSERVGDVIYADAANIGGRFAIELVPSCADSSSFEIAADTLSGIFKGAMYSDTPEGFGPMWESYFRNSFALLAGASESERCLASLPRVFNDPAFRRQLIEACAIPSVKEFWTSAKRAGGEAALGCSDILGIHGCEDL</sequence>